<dbReference type="Proteomes" id="UP001339167">
    <property type="component" value="Unassembled WGS sequence"/>
</dbReference>
<name>A0ABU7JK04_9GAMM</name>
<gene>
    <name evidence="2" type="ORF">QWF21_17500</name>
</gene>
<accession>A0ABU7JK04</accession>
<organism evidence="2 3">
    <name type="scientific">Alkalimonas mucilaginosa</name>
    <dbReference type="NCBI Taxonomy" id="3057676"/>
    <lineage>
        <taxon>Bacteria</taxon>
        <taxon>Pseudomonadati</taxon>
        <taxon>Pseudomonadota</taxon>
        <taxon>Gammaproteobacteria</taxon>
        <taxon>Alkalimonas</taxon>
    </lineage>
</organism>
<sequence length="113" mass="12735">ILFEPTEMLAPPKDLVGNGRANPAGIPYLYVASDEVTAVSEIRPHTGEIVNVAEIQLETSLKLIDLREPRKRASPIELFWVLGDIGKLHREVIFFGTFRERTKSSYSKARSRL</sequence>
<proteinExistence type="predicted"/>
<dbReference type="Pfam" id="PF08808">
    <property type="entry name" value="RES"/>
    <property type="match status" value="1"/>
</dbReference>
<dbReference type="RefSeq" id="WP_330089344.1">
    <property type="nucleotide sequence ID" value="NZ_JAUGZK010000021.1"/>
</dbReference>
<feature type="domain" description="RES" evidence="1">
    <location>
        <begin position="15"/>
        <end position="69"/>
    </location>
</feature>
<protein>
    <submittedName>
        <fullName evidence="2">RES family NAD+ phosphorylase</fullName>
    </submittedName>
</protein>
<keyword evidence="3" id="KW-1185">Reference proteome</keyword>
<feature type="non-terminal residue" evidence="2">
    <location>
        <position position="1"/>
    </location>
</feature>
<dbReference type="InterPro" id="IPR014914">
    <property type="entry name" value="RES_dom"/>
</dbReference>
<evidence type="ECO:0000313" key="2">
    <source>
        <dbReference type="EMBL" id="MEE2026036.1"/>
    </source>
</evidence>
<reference evidence="2 3" key="1">
    <citation type="submission" date="2023-06" db="EMBL/GenBank/DDBJ databases">
        <title>Alkalimonas sp., MEB004 an alkaliphilic bacterium isolated from Lonar Lake, India.</title>
        <authorList>
            <person name="Joshi A."/>
            <person name="Thite S."/>
        </authorList>
    </citation>
    <scope>NUCLEOTIDE SEQUENCE [LARGE SCALE GENOMIC DNA]</scope>
    <source>
        <strain evidence="2 3">MEB004</strain>
    </source>
</reference>
<dbReference type="EMBL" id="JAUGZK010000021">
    <property type="protein sequence ID" value="MEE2026036.1"/>
    <property type="molecule type" value="Genomic_DNA"/>
</dbReference>
<evidence type="ECO:0000313" key="3">
    <source>
        <dbReference type="Proteomes" id="UP001339167"/>
    </source>
</evidence>
<comment type="caution">
    <text evidence="2">The sequence shown here is derived from an EMBL/GenBank/DDBJ whole genome shotgun (WGS) entry which is preliminary data.</text>
</comment>
<evidence type="ECO:0000259" key="1">
    <source>
        <dbReference type="Pfam" id="PF08808"/>
    </source>
</evidence>